<evidence type="ECO:0000256" key="4">
    <source>
        <dbReference type="PROSITE-ProRule" id="PRU01240"/>
    </source>
</evidence>
<proteinExistence type="inferred from homology"/>
<dbReference type="Gene3D" id="3.40.50.200">
    <property type="entry name" value="Peptidase S8/S53 domain"/>
    <property type="match status" value="1"/>
</dbReference>
<dbReference type="InterPro" id="IPR013783">
    <property type="entry name" value="Ig-like_fold"/>
</dbReference>
<protein>
    <submittedName>
        <fullName evidence="7">Probable bifunctional protein: peptidase S8/S53 and putative adhesin</fullName>
    </submittedName>
</protein>
<dbReference type="RefSeq" id="WP_014387332.1">
    <property type="nucleotide sequence ID" value="NC_017025.1"/>
</dbReference>
<dbReference type="Pfam" id="PF01483">
    <property type="entry name" value="P_proprotein"/>
    <property type="match status" value="1"/>
</dbReference>
<reference evidence="7 8" key="1">
    <citation type="journal article" date="2012" name="J. Bacteriol.">
        <title>Complete Genome Sequence of Flavobacterium indicum GPSTA100-9T, Isolated from Warm Spring Water.</title>
        <authorList>
            <person name="Barbier P."/>
            <person name="Houel A."/>
            <person name="Loux V."/>
            <person name="Poulain J."/>
            <person name="Bernardet J.F."/>
            <person name="Touchon M."/>
            <person name="Duchaud E."/>
        </authorList>
    </citation>
    <scope>NUCLEOTIDE SEQUENCE [LARGE SCALE GENOMIC DNA]</scope>
    <source>
        <strain evidence="8">DSM 17447 / CIP 109464 / GPTSA100-9</strain>
    </source>
</reference>
<evidence type="ECO:0000259" key="6">
    <source>
        <dbReference type="PROSITE" id="PS51829"/>
    </source>
</evidence>
<feature type="domain" description="P/Homo B" evidence="6">
    <location>
        <begin position="744"/>
        <end position="907"/>
    </location>
</feature>
<dbReference type="InterPro" id="IPR002884">
    <property type="entry name" value="P_dom"/>
</dbReference>
<dbReference type="InterPro" id="IPR023828">
    <property type="entry name" value="Peptidase_S8_Ser-AS"/>
</dbReference>
<keyword evidence="8" id="KW-1185">Reference proteome</keyword>
<dbReference type="KEGG" id="fin:KQS_00965"/>
<dbReference type="SUPFAM" id="SSF49785">
    <property type="entry name" value="Galactose-binding domain-like"/>
    <property type="match status" value="2"/>
</dbReference>
<sequence length="1546" mass="164173">MKNNYLKYSKFTYILFFNLIFCFVFSQNEKQVAEIIKEYDMVKANQLLKQFQQKELKEKREVAEYAKKYNIPIFKENPDQSFDQLMRIDQSGIPIYYSIYNAEAAISTRVPFLRSGGGLGLNLTGTGMVPRMWDGGPIHAHNEYSGRINLVDNTVRNTNSFHAIHVMGTIMATGLSAAAKGMAPNATSRSFDWDNDESEAISEAMNGMLLSNHSYGVPVSSVSTTPWYIGAYSAEAYNWDVIAYTFPYYLPVMSAGNDGGTTNPSPTTAGYDKLNGNKNAKNIVTIANAQDATVDASGNITAGGAIHSSSSQGPSDDRRIKPDLTGDGAGTGAGIYSCGNGTGTGGTVTQYTTMLGTSMAAPNITGTLTLIQQHANNVNGKFLRAATLKGLVCHTATDRGNAGPDARYGWGYVDAKKSAETITNNGLTSWISEETLNQGQTFTMQVVATGGTTPLLGSICWTDVPSTSKINTGTLNESLPDLTNDLDIRITQGANTYYPWRLQSSATALALRDGDNIVDNVERINIDAPTAGTVYTITVTHKGTLADGPQKFALVVTGITSNFTFKTLADTKTICSNAGNAVYNFSMTKIGGANVTMSAANVPAGASLSFSQSTFSANGTFDVTISNLASVAAGTYTIDIIGNNGSETEIRKIYLTVYHPTFANPVLLTPANGATGITTSTNLTWQNDINVTSWDVEVSTSPTFASLAYSGNVTSPSFSLNSLASQTIYYWRVKPKNGCANGNFSAERSFQTAIIDCSPAVFNGTIVDGTLETTANGVGTATVNVTGGLTIGKITASVNITHTYVQDLTITLTGPAAIGSPVITLQEEACGGQPDINCTYDDNGVAPACSTTSPAISGTIKSFEALANLDGLAANGTWTLTVNDPYNGDGGTLNAFSLKICNKQAITPVPNLVTNTINVLTNSTIAISNTEMNATSTAQTDVQQTYTVLELPSIGTLKKSGVNLNVGTTFTQKDINDGIVTYTNSQPTPATTSFRVDVKNVNNGWVPSRSVNINIVSCGSTISSWNGTTWSNGVPSRTVAATFAGNYTSTGDLEACSITVNSGVNVTIGSGHTFVVGGSVTVNGTGTLTVNNNGALRQLDGAAVNTGNIVVKRDSAPMVRLDYTAWSSPVSGQQLQAFSPNTLPTRFYQYLYTGTTTPTAYQSVSPTTNFVVGKGYMIRAADNWPTTLTTFNGQFTGVPNNGNVSQPVGVGYNLLGNPYASPIDARAFLSANPSVGTLYFWTHTVAASGGVYPVNNYASYTTLGGTASAAGGAVPNGFIQTGQGFFVNATAAGNLNFTNTQRVNASSSTQFFRTSNAAVTQEVNNEVHRIWLNLNDVSNNYNQILVGYTNGATNGYDHSIDGEVLDKSTTMLYNVINDTEYVIQGKGLPFADTDEVALGLKATAAGTYTISLGNVDGLFASQDVFVKDNVTNIIHDIKQAPYVFTTEAGTFNTRFKLVYKNTVMSNEDFVPADHIVVFVQNDVVKVDSTQEIASVQVFDVLGRNIYTNDKVNEKTLSIASIANRNQALIVKVALTNGQTIDRKVIK</sequence>
<dbReference type="PROSITE" id="PS51829">
    <property type="entry name" value="P_HOMO_B"/>
    <property type="match status" value="1"/>
</dbReference>
<dbReference type="eggNOG" id="COG4932">
    <property type="taxonomic scope" value="Bacteria"/>
</dbReference>
<feature type="active site" description="Charge relay system" evidence="4">
    <location>
        <position position="358"/>
    </location>
</feature>
<dbReference type="InterPro" id="IPR000209">
    <property type="entry name" value="Peptidase_S8/S53_dom"/>
</dbReference>
<dbReference type="OrthoDB" id="9792152at2"/>
<keyword evidence="1 4" id="KW-0645">Protease</keyword>
<feature type="active site" description="Charge relay system" evidence="4">
    <location>
        <position position="162"/>
    </location>
</feature>
<dbReference type="SUPFAM" id="SSF52743">
    <property type="entry name" value="Subtilisin-like"/>
    <property type="match status" value="1"/>
</dbReference>
<evidence type="ECO:0000256" key="3">
    <source>
        <dbReference type="ARBA" id="ARBA00022825"/>
    </source>
</evidence>
<dbReference type="Pfam" id="PF00082">
    <property type="entry name" value="Peptidase_S8"/>
    <property type="match status" value="1"/>
</dbReference>
<name>H8XNS1_FLAIG</name>
<dbReference type="Gene3D" id="2.60.40.10">
    <property type="entry name" value="Immunoglobulins"/>
    <property type="match status" value="1"/>
</dbReference>
<feature type="region of interest" description="Disordered" evidence="5">
    <location>
        <begin position="303"/>
        <end position="326"/>
    </location>
</feature>
<dbReference type="HOGENOM" id="CLU_246582_0_0_10"/>
<dbReference type="eggNOG" id="COG4935">
    <property type="taxonomic scope" value="Bacteria"/>
</dbReference>
<dbReference type="PATRIC" id="fig|1094466.5.peg.185"/>
<feature type="active site" description="Charge relay system" evidence="4">
    <location>
        <position position="134"/>
    </location>
</feature>
<dbReference type="PROSITE" id="PS00138">
    <property type="entry name" value="SUBTILASE_SER"/>
    <property type="match status" value="1"/>
</dbReference>
<dbReference type="eggNOG" id="COG1404">
    <property type="taxonomic scope" value="Bacteria"/>
</dbReference>
<organism evidence="7 8">
    <name type="scientific">Flavobacterium indicum (strain DSM 17447 / CIP 109464 / GPTSA100-9)</name>
    <dbReference type="NCBI Taxonomy" id="1094466"/>
    <lineage>
        <taxon>Bacteria</taxon>
        <taxon>Pseudomonadati</taxon>
        <taxon>Bacteroidota</taxon>
        <taxon>Flavobacteriia</taxon>
        <taxon>Flavobacteriales</taxon>
        <taxon>Flavobacteriaceae</taxon>
        <taxon>Flavobacterium</taxon>
    </lineage>
</organism>
<gene>
    <name evidence="7" type="ordered locus">KQS_00965</name>
</gene>
<keyword evidence="2 4" id="KW-0378">Hydrolase</keyword>
<dbReference type="PROSITE" id="PS51892">
    <property type="entry name" value="SUBTILASE"/>
    <property type="match status" value="1"/>
</dbReference>
<feature type="compositionally biased region" description="Basic and acidic residues" evidence="5">
    <location>
        <begin position="315"/>
        <end position="324"/>
    </location>
</feature>
<evidence type="ECO:0000256" key="5">
    <source>
        <dbReference type="SAM" id="MobiDB-lite"/>
    </source>
</evidence>
<dbReference type="Gene3D" id="2.60.120.260">
    <property type="entry name" value="Galactose-binding domain-like"/>
    <property type="match status" value="1"/>
</dbReference>
<dbReference type="GO" id="GO:0004252">
    <property type="term" value="F:serine-type endopeptidase activity"/>
    <property type="evidence" value="ECO:0007669"/>
    <property type="project" value="UniProtKB-UniRule"/>
</dbReference>
<evidence type="ECO:0000256" key="2">
    <source>
        <dbReference type="ARBA" id="ARBA00022801"/>
    </source>
</evidence>
<dbReference type="GO" id="GO:0006508">
    <property type="term" value="P:proteolysis"/>
    <property type="evidence" value="ECO:0007669"/>
    <property type="project" value="UniProtKB-KW"/>
</dbReference>
<dbReference type="InterPro" id="IPR036852">
    <property type="entry name" value="Peptidase_S8/S53_dom_sf"/>
</dbReference>
<dbReference type="InterPro" id="IPR008979">
    <property type="entry name" value="Galactose-bd-like_sf"/>
</dbReference>
<dbReference type="Pfam" id="PF16184">
    <property type="entry name" value="Cadherin_3"/>
    <property type="match status" value="1"/>
</dbReference>
<evidence type="ECO:0000313" key="7">
    <source>
        <dbReference type="EMBL" id="CCG52188.1"/>
    </source>
</evidence>
<dbReference type="Gene3D" id="2.60.120.380">
    <property type="match status" value="1"/>
</dbReference>
<dbReference type="eggNOG" id="COG1345">
    <property type="taxonomic scope" value="Bacteria"/>
</dbReference>
<comment type="similarity">
    <text evidence="4">Belongs to the peptidase S8 family.</text>
</comment>
<evidence type="ECO:0000313" key="8">
    <source>
        <dbReference type="Proteomes" id="UP000007599"/>
    </source>
</evidence>
<dbReference type="NCBIfam" id="NF033708">
    <property type="entry name" value="T9SS_Cterm_ChiA"/>
    <property type="match status" value="1"/>
</dbReference>
<reference evidence="8" key="2">
    <citation type="submission" date="2012-03" db="EMBL/GenBank/DDBJ databases">
        <title>Complete genome sequence of Flavobacterium indicum GPTSA100-9T, isolated from warm spring water.</title>
        <authorList>
            <person name="Barbier P."/>
            <person name="Houel A."/>
            <person name="Loux V."/>
            <person name="Poulain J."/>
            <person name="Bernardet J.-F."/>
            <person name="Touchon M."/>
            <person name="Duchaud E."/>
        </authorList>
    </citation>
    <scope>NUCLEOTIDE SEQUENCE [LARGE SCALE GENOMIC DNA]</scope>
    <source>
        <strain evidence="8">DSM 17447 / CIP 109464 / GPTSA100-9</strain>
    </source>
</reference>
<dbReference type="EMBL" id="HE774682">
    <property type="protein sequence ID" value="CCG52188.1"/>
    <property type="molecule type" value="Genomic_DNA"/>
</dbReference>
<keyword evidence="3 4" id="KW-0720">Serine protease</keyword>
<dbReference type="STRING" id="1094466.KQS_00965"/>
<dbReference type="Proteomes" id="UP000007599">
    <property type="component" value="Chromosome I"/>
</dbReference>
<evidence type="ECO:0000256" key="1">
    <source>
        <dbReference type="ARBA" id="ARBA00022670"/>
    </source>
</evidence>
<accession>H8XNS1</accession>